<sequence length="1577" mass="181245">MLAEVIEETLFKSKRHKLIAVENIIQFWKYFPFSRSEINCPNQSSRDERQTNTKQGYSGRYSLTKTKLGGKFHNESIQDRVRMRNVSIRGQGERFSRHENYTVCDEVYQCLLPEPDKPMADTVMQPSAPISTAMMRCELGRSANDRDQYHCSLYRLLRVSVMAKLNRLYEKTTLGSVRRSSQQVLLINRRNERFRWSDVLWLHLQVAVAGRQMNSPSDQIKSTREHDKYLVAEREKQKVVLEEIRNFHLNNRNEISFSSPISPSTEVSNQRSLKAELKIVRQILERYENFVELYPNMKIMERSTNMDELIKTRIQILYAWYNVTIGLYTSIREVGVILGMYKDSSSIRRLSLSPNVVSKNDIAGDQSVARLLWPSLDSPVNTNEFPAPSRNLSESSYAQSQQNALLTPSSKITMSSDLPPLLEQPYNIYTAFVSRSLRRKGMRKVLQRLNSVCFTIIRKASAMLEKLPITYAEVVENGNRQRSVDYIMMPTPQYYISDCLEFDDSSTVQLLFFKISIIFSFLQKQKRDLPQSLTNHQEFLAMNLPSFQNLFLFLVRIPLDLVHEWLKMRRSAQLPSDLLTLQTVMEDCHDCIEAAIAVKHRFVSLVQLAGVDNKVLLGCLVPFEDELAEVFKSYLTCIRDWVHGEVSKEGMGAEWTERVIESLTLQWAVARRFAVNVICGQSETVHRFCMIAGDLMRKMVNDYLPEKEDLMNECRSTFENVSTDGCQEYDDLSLRRHASQIFITCRHFKSLVCQMKDRSLRSLAFARMLLRDIEICALYKLKSADIHSYLYQLRISNHSQVIISNDLTNLNSNYVIFCDQNASENVDFLRILLNITCSRYRAELPKDVVDCNGYLLIISLQACFADFSQEMWSGKRLTVDLDADTELSLHYLQLSNDACLVAVSAPSLLKMKELFTRNMTVGYEFMFDVLEEQASCHDIVIESAKQIREFAYRICQMLFDEFAGKMIKDVLDGQELSSLDVNELESVRATLIQAYNLAFEYHREFYQILPKQDRHCFARQTVCWAKDWLHFALEFVNPGDGTVPLWAIQSFQFLILAACPELTVTLAGEEFQTLVKIVDACIAHIVGSSIPDSELVDGTFFGCDVEDASSHRHTESKPYATTDAAARSQRIYGLLRNIDEKRNEHLKAENKIGRVTEGGRRALTLSTYFSPKKRAPFEWQRLEKKIGSGKFGTVYVVMNLTENCLMAMKQIRIERNDRALLALVDEVENLSLLDHPNLVKYYAVEVHREELFIFMEYCPEGTLEEVCREAANIFLGKRDVLKLGDFGSSVRLKDGTTACGEIAEWVGTPAYMAPEVQTLGGRMEINGREELVGYGRAADIWSVGCVVLQMCTGKPPWHECEQILQVVFRVGSGMRPTIPQSVQADLTCYSFLDLCFQVEPSKRATAEQLRKDPFADINVNLYLWFPFNVLSRCLLPFKMYQLLSRCTTSSVVIRIFRTSVLRRCYSPMFAETTSTEISKSKDSELQKRKDPTMVEEVDIKTLPRAERRHVEEFLKVTETRAIAMKKLNYKNLTTFLVLFGLAVAVYTYTYSGLKQETFLEEIDEELATELAGKTKEN</sequence>
<keyword evidence="4 7" id="KW-0547">Nucleotide-binding</keyword>
<comment type="similarity">
    <text evidence="1">Belongs to the protein kinase superfamily. STE Ser/Thr protein kinase family. MAP kinase kinase kinase subfamily.</text>
</comment>
<dbReference type="InterPro" id="IPR045801">
    <property type="entry name" value="MEKK4_N"/>
</dbReference>
<dbReference type="Pfam" id="PF19431">
    <property type="entry name" value="MEKK4_N"/>
    <property type="match status" value="1"/>
</dbReference>
<dbReference type="GO" id="GO:0000165">
    <property type="term" value="P:MAPK cascade"/>
    <property type="evidence" value="ECO:0007669"/>
    <property type="project" value="InterPro"/>
</dbReference>
<evidence type="ECO:0000256" key="9">
    <source>
        <dbReference type="SAM" id="Phobius"/>
    </source>
</evidence>
<evidence type="ECO:0000256" key="1">
    <source>
        <dbReference type="ARBA" id="ARBA00006529"/>
    </source>
</evidence>
<feature type="transmembrane region" description="Helical" evidence="9">
    <location>
        <begin position="1532"/>
        <end position="1550"/>
    </location>
</feature>
<evidence type="ECO:0000256" key="2">
    <source>
        <dbReference type="ARBA" id="ARBA00022527"/>
    </source>
</evidence>
<name>A0A238BXM8_9BILA</name>
<dbReference type="Gene3D" id="1.10.510.10">
    <property type="entry name" value="Transferase(Phosphotransferase) domain 1"/>
    <property type="match status" value="2"/>
</dbReference>
<dbReference type="InterPro" id="IPR018628">
    <property type="entry name" value="Coa3_CC"/>
</dbReference>
<dbReference type="PANTHER" id="PTHR48016">
    <property type="entry name" value="MAP KINASE KINASE KINASE SSK2-RELATED-RELATED"/>
    <property type="match status" value="1"/>
</dbReference>
<evidence type="ECO:0000256" key="5">
    <source>
        <dbReference type="ARBA" id="ARBA00022777"/>
    </source>
</evidence>
<keyword evidence="2" id="KW-0723">Serine/threonine-protein kinase</keyword>
<dbReference type="InterPro" id="IPR050538">
    <property type="entry name" value="MAP_kinase_kinase_kinase"/>
</dbReference>
<feature type="domain" description="Protein kinase" evidence="10">
    <location>
        <begin position="1180"/>
        <end position="1415"/>
    </location>
</feature>
<dbReference type="GO" id="GO:0004674">
    <property type="term" value="F:protein serine/threonine kinase activity"/>
    <property type="evidence" value="ECO:0007669"/>
    <property type="project" value="UniProtKB-KW"/>
</dbReference>
<keyword evidence="12" id="KW-1185">Reference proteome</keyword>
<keyword evidence="3" id="KW-0808">Transferase</keyword>
<evidence type="ECO:0000256" key="6">
    <source>
        <dbReference type="ARBA" id="ARBA00022840"/>
    </source>
</evidence>
<dbReference type="InterPro" id="IPR000719">
    <property type="entry name" value="Prot_kinase_dom"/>
</dbReference>
<evidence type="ECO:0000256" key="4">
    <source>
        <dbReference type="ARBA" id="ARBA00022741"/>
    </source>
</evidence>
<dbReference type="OrthoDB" id="1043025at2759"/>
<reference evidence="11 12" key="1">
    <citation type="submission" date="2015-12" db="EMBL/GenBank/DDBJ databases">
        <title>Draft genome of the nematode, Onchocerca flexuosa.</title>
        <authorList>
            <person name="Mitreva M."/>
        </authorList>
    </citation>
    <scope>NUCLEOTIDE SEQUENCE [LARGE SCALE GENOMIC DNA]</scope>
    <source>
        <strain evidence="11">Red Deer</strain>
    </source>
</reference>
<keyword evidence="9" id="KW-0472">Membrane</keyword>
<evidence type="ECO:0000313" key="11">
    <source>
        <dbReference type="EMBL" id="OZC09388.1"/>
    </source>
</evidence>
<evidence type="ECO:0000256" key="7">
    <source>
        <dbReference type="PROSITE-ProRule" id="PRU10141"/>
    </source>
</evidence>
<dbReference type="Pfam" id="PF00069">
    <property type="entry name" value="Pkinase"/>
    <property type="match status" value="2"/>
</dbReference>
<dbReference type="GO" id="GO:0005524">
    <property type="term" value="F:ATP binding"/>
    <property type="evidence" value="ECO:0007669"/>
    <property type="project" value="UniProtKB-UniRule"/>
</dbReference>
<keyword evidence="6 7" id="KW-0067">ATP-binding</keyword>
<proteinExistence type="inferred from homology"/>
<dbReference type="EMBL" id="KZ269994">
    <property type="protein sequence ID" value="OZC09388.1"/>
    <property type="molecule type" value="Genomic_DNA"/>
</dbReference>
<keyword evidence="9" id="KW-1133">Transmembrane helix</keyword>
<evidence type="ECO:0000256" key="3">
    <source>
        <dbReference type="ARBA" id="ARBA00022679"/>
    </source>
</evidence>
<keyword evidence="9" id="KW-0812">Transmembrane</keyword>
<dbReference type="SUPFAM" id="SSF56112">
    <property type="entry name" value="Protein kinase-like (PK-like)"/>
    <property type="match status" value="1"/>
</dbReference>
<feature type="binding site" evidence="7">
    <location>
        <position position="1209"/>
    </location>
    <ligand>
        <name>ATP</name>
        <dbReference type="ChEBI" id="CHEBI:30616"/>
    </ligand>
</feature>
<protein>
    <recommendedName>
        <fullName evidence="10">Protein kinase domain-containing protein</fullName>
    </recommendedName>
</protein>
<organism evidence="11 12">
    <name type="scientific">Onchocerca flexuosa</name>
    <dbReference type="NCBI Taxonomy" id="387005"/>
    <lineage>
        <taxon>Eukaryota</taxon>
        <taxon>Metazoa</taxon>
        <taxon>Ecdysozoa</taxon>
        <taxon>Nematoda</taxon>
        <taxon>Chromadorea</taxon>
        <taxon>Rhabditida</taxon>
        <taxon>Spirurina</taxon>
        <taxon>Spiruromorpha</taxon>
        <taxon>Filarioidea</taxon>
        <taxon>Onchocercidae</taxon>
        <taxon>Onchocerca</taxon>
    </lineage>
</organism>
<gene>
    <name evidence="11" type="ORF">X798_03549</name>
</gene>
<dbReference type="PANTHER" id="PTHR48016:SF32">
    <property type="entry name" value="MITOGEN-ACTIVATED PROTEIN KINASE KINASE KINASE 4"/>
    <property type="match status" value="1"/>
</dbReference>
<keyword evidence="5" id="KW-0418">Kinase</keyword>
<evidence type="ECO:0000259" key="10">
    <source>
        <dbReference type="PROSITE" id="PS50011"/>
    </source>
</evidence>
<dbReference type="InterPro" id="IPR017441">
    <property type="entry name" value="Protein_kinase_ATP_BS"/>
</dbReference>
<accession>A0A238BXM8</accession>
<dbReference type="Pfam" id="PF09813">
    <property type="entry name" value="Coa3_cc"/>
    <property type="match status" value="1"/>
</dbReference>
<dbReference type="PROSITE" id="PS50011">
    <property type="entry name" value="PROTEIN_KINASE_DOM"/>
    <property type="match status" value="1"/>
</dbReference>
<evidence type="ECO:0000313" key="12">
    <source>
        <dbReference type="Proteomes" id="UP000242913"/>
    </source>
</evidence>
<dbReference type="PROSITE" id="PS00107">
    <property type="entry name" value="PROTEIN_KINASE_ATP"/>
    <property type="match status" value="1"/>
</dbReference>
<evidence type="ECO:0000256" key="8">
    <source>
        <dbReference type="SAM" id="MobiDB-lite"/>
    </source>
</evidence>
<feature type="region of interest" description="Disordered" evidence="8">
    <location>
        <begin position="41"/>
        <end position="60"/>
    </location>
</feature>
<dbReference type="InterPro" id="IPR011009">
    <property type="entry name" value="Kinase-like_dom_sf"/>
</dbReference>
<dbReference type="Proteomes" id="UP000242913">
    <property type="component" value="Unassembled WGS sequence"/>
</dbReference>